<protein>
    <submittedName>
        <fullName evidence="2">Putative capsid protein</fullName>
    </submittedName>
</protein>
<accession>R9TI88</accession>
<dbReference type="GO" id="GO:0005198">
    <property type="term" value="F:structural molecule activity"/>
    <property type="evidence" value="ECO:0007669"/>
    <property type="project" value="InterPro"/>
</dbReference>
<feature type="domain" description="Phospholipase A2-like" evidence="1">
    <location>
        <begin position="29"/>
        <end position="105"/>
    </location>
</feature>
<dbReference type="InterPro" id="IPR013607">
    <property type="entry name" value="Phospholipase_A2-like"/>
</dbReference>
<dbReference type="Proteomes" id="UP000204633">
    <property type="component" value="Segment"/>
</dbReference>
<dbReference type="OrthoDB" id="547at10239"/>
<evidence type="ECO:0000259" key="1">
    <source>
        <dbReference type="Pfam" id="PF08398"/>
    </source>
</evidence>
<gene>
    <name evidence="2" type="primary">cap</name>
</gene>
<evidence type="ECO:0000313" key="3">
    <source>
        <dbReference type="Proteomes" id="UP000204633"/>
    </source>
</evidence>
<name>R9TI88_9VIRU</name>
<keyword evidence="3" id="KW-1185">Reference proteome</keyword>
<dbReference type="RefSeq" id="YP_008431134.1">
    <property type="nucleotide sequence ID" value="NC_022089.1"/>
</dbReference>
<evidence type="ECO:0000313" key="2">
    <source>
        <dbReference type="EMBL" id="AGN29325.1"/>
    </source>
</evidence>
<dbReference type="Pfam" id="PF08398">
    <property type="entry name" value="Phospholip_A2_4"/>
    <property type="match status" value="1"/>
</dbReference>
<organism evidence="2 3">
    <name type="scientific">Parvovirus NIH-CQV</name>
    <dbReference type="NCBI Taxonomy" id="1341019"/>
    <lineage>
        <taxon>Viruses</taxon>
        <taxon>Monodnaviria</taxon>
        <taxon>Shotokuvirae</taxon>
        <taxon>Cressdnaviricota</taxon>
        <taxon>Arfiviricetes</taxon>
        <taxon>Lineavirales</taxon>
        <taxon>Oomyviridae</taxon>
        <taxon>Nicoomyvirus</taxon>
        <taxon>Nicoomyvirus moldensis</taxon>
    </lineage>
</organism>
<dbReference type="EMBL" id="KC617868">
    <property type="protein sequence ID" value="AGN29325.1"/>
    <property type="molecule type" value="Genomic_DNA"/>
</dbReference>
<dbReference type="GeneID" id="16574594"/>
<reference evidence="2 3" key="1">
    <citation type="journal article" date="2013" name="Proc. Natl. Acad. Sci. U.S.A.">
        <title>Hybrid DNA virus in Chinese patients with seronegative hepatitis discovered by deep sequencing.</title>
        <authorList>
            <person name="Xu B."/>
            <person name="Zhi N."/>
            <person name="Hu G."/>
            <person name="Wan Z."/>
            <person name="Zheng X."/>
            <person name="Liu X."/>
            <person name="Wong S."/>
            <person name="Kajigaya S."/>
            <person name="Zhao K."/>
            <person name="Mao Q."/>
            <person name="Young N.S."/>
        </authorList>
    </citation>
    <scope>NUCLEOTIDE SEQUENCE [LARGE SCALE GENOMIC DNA]</scope>
    <source>
        <strain evidence="2">NIH-CQV</strain>
    </source>
</reference>
<sequence length="491" mass="55141">MPRLRSGGYKKREEYVVRRLRADNYVPNKGMTIHGYEWFGPGNEITYNPARNQVDQDGKDHDLTNDYKKKGAFYTYNAADKILLRKLEKEHSIPAKIGKAWFGTKRYLAEHGFLPTTVGSGGVYVTPHKKRRFEAPNISGKKRKPDPREFAQLKRSSVSNTPATATMAMQVDTGTRRPIGNANAQGLSETPIDDVYDVHRGPPDYTFASLPYAAQLNYEGGAYSLDTVFRMTSPNDVRVDTGITDFNSGAGVAQISTVPSDPDVANAQDIARWWDYYAGIYKYYHVLGCRWHLTFENLSNDLVYLHKMFYNDVLPNPGATNEDMLQWRDCESHLVGSHAVGVNTVGINAFENEPGSGNGAMNLESSAVNITTNWKTGDNVARVNGPSPIIQLSGEYKPGDFDRQVRLDANVENWTDVVALAKLPERLLLRVKNFNDGISSNSANSFQRNFKFRLRFSADFLVEFKELKDGLKYPVQRQPLTVTINNNTNLV</sequence>
<dbReference type="KEGG" id="vg:16574594"/>
<proteinExistence type="predicted"/>